<comment type="caution">
    <text evidence="4">The sequence shown here is derived from an EMBL/GenBank/DDBJ whole genome shotgun (WGS) entry which is preliminary data.</text>
</comment>
<dbReference type="CDD" id="cd03137">
    <property type="entry name" value="GATase1_AraC_1"/>
    <property type="match status" value="1"/>
</dbReference>
<dbReference type="SMART" id="SM00342">
    <property type="entry name" value="HTH_ARAC"/>
    <property type="match status" value="1"/>
</dbReference>
<organism evidence="4 5">
    <name type="scientific">Planobispora siamensis</name>
    <dbReference type="NCBI Taxonomy" id="936338"/>
    <lineage>
        <taxon>Bacteria</taxon>
        <taxon>Bacillati</taxon>
        <taxon>Actinomycetota</taxon>
        <taxon>Actinomycetes</taxon>
        <taxon>Streptosporangiales</taxon>
        <taxon>Streptosporangiaceae</taxon>
        <taxon>Planobispora</taxon>
    </lineage>
</organism>
<evidence type="ECO:0000313" key="4">
    <source>
        <dbReference type="EMBL" id="GIH96504.1"/>
    </source>
</evidence>
<dbReference type="AlphaFoldDB" id="A0A8J3SQF3"/>
<keyword evidence="5" id="KW-1185">Reference proteome</keyword>
<dbReference type="GO" id="GO:0003700">
    <property type="term" value="F:DNA-binding transcription factor activity"/>
    <property type="evidence" value="ECO:0007669"/>
    <property type="project" value="InterPro"/>
</dbReference>
<dbReference type="InterPro" id="IPR002818">
    <property type="entry name" value="DJ-1/PfpI"/>
</dbReference>
<dbReference type="SUPFAM" id="SSF46689">
    <property type="entry name" value="Homeodomain-like"/>
    <property type="match status" value="2"/>
</dbReference>
<keyword evidence="2" id="KW-0804">Transcription</keyword>
<dbReference type="InterPro" id="IPR009057">
    <property type="entry name" value="Homeodomain-like_sf"/>
</dbReference>
<keyword evidence="1" id="KW-0805">Transcription regulation</keyword>
<dbReference type="Pfam" id="PF12833">
    <property type="entry name" value="HTH_18"/>
    <property type="match status" value="1"/>
</dbReference>
<feature type="domain" description="HTH araC/xylS-type" evidence="3">
    <location>
        <begin position="219"/>
        <end position="317"/>
    </location>
</feature>
<dbReference type="GO" id="GO:0043565">
    <property type="term" value="F:sequence-specific DNA binding"/>
    <property type="evidence" value="ECO:0007669"/>
    <property type="project" value="InterPro"/>
</dbReference>
<name>A0A8J3SQF3_9ACTN</name>
<evidence type="ECO:0000256" key="1">
    <source>
        <dbReference type="ARBA" id="ARBA00023015"/>
    </source>
</evidence>
<dbReference type="Proteomes" id="UP000619788">
    <property type="component" value="Unassembled WGS sequence"/>
</dbReference>
<dbReference type="EMBL" id="BOOJ01000066">
    <property type="protein sequence ID" value="GIH96504.1"/>
    <property type="molecule type" value="Genomic_DNA"/>
</dbReference>
<gene>
    <name evidence="4" type="ORF">Psi01_71340</name>
</gene>
<dbReference type="Gene3D" id="1.10.10.60">
    <property type="entry name" value="Homeodomain-like"/>
    <property type="match status" value="1"/>
</dbReference>
<accession>A0A8J3SQF3</accession>
<dbReference type="PANTHER" id="PTHR43130">
    <property type="entry name" value="ARAC-FAMILY TRANSCRIPTIONAL REGULATOR"/>
    <property type="match status" value="1"/>
</dbReference>
<dbReference type="Pfam" id="PF01965">
    <property type="entry name" value="DJ-1_PfpI"/>
    <property type="match status" value="1"/>
</dbReference>
<dbReference type="InterPro" id="IPR029062">
    <property type="entry name" value="Class_I_gatase-like"/>
</dbReference>
<protein>
    <submittedName>
        <fullName evidence="4">AraC family transcriptional regulator</fullName>
    </submittedName>
</protein>
<evidence type="ECO:0000313" key="5">
    <source>
        <dbReference type="Proteomes" id="UP000619788"/>
    </source>
</evidence>
<evidence type="ECO:0000259" key="3">
    <source>
        <dbReference type="PROSITE" id="PS01124"/>
    </source>
</evidence>
<dbReference type="PROSITE" id="PS01124">
    <property type="entry name" value="HTH_ARAC_FAMILY_2"/>
    <property type="match status" value="1"/>
</dbReference>
<evidence type="ECO:0000256" key="2">
    <source>
        <dbReference type="ARBA" id="ARBA00023163"/>
    </source>
</evidence>
<sequence>MEPHRIAVLVLDGLVPFDLGTVTQIFGAARDEQDRRLYRVRVCSPGARPVRTSAGFQVVPEYGLDEVARADTVVVPGFDGTGEAMRSGTLPPEVADALTAAARACRVMSICTGAFALAAAGLLDGRPATTHWMHAGRFRELFPLVELDPDILFVDDGDILTSAGVGAGVDLCLHVVRSDHGSEVGNRVARRCVMPPWRPGGQAQYIEHPVPATPDASTAPARVWAMAHLDERLDLRALAGQVQMSVRTFTRRFREETGMSPGRWIVQQRVERARHLLETTDLPVDLVARHAGFGTGAALRQQMAAVLGVAPSAYRKTFQSSRPVTAVK</sequence>
<dbReference type="SUPFAM" id="SSF52317">
    <property type="entry name" value="Class I glutamine amidotransferase-like"/>
    <property type="match status" value="1"/>
</dbReference>
<dbReference type="RefSeq" id="WP_204068547.1">
    <property type="nucleotide sequence ID" value="NZ_BOOJ01000066.1"/>
</dbReference>
<dbReference type="PANTHER" id="PTHR43130:SF3">
    <property type="entry name" value="HTH-TYPE TRANSCRIPTIONAL REGULATOR RV1931C"/>
    <property type="match status" value="1"/>
</dbReference>
<proteinExistence type="predicted"/>
<dbReference type="InterPro" id="IPR052158">
    <property type="entry name" value="INH-QAR"/>
</dbReference>
<dbReference type="InterPro" id="IPR018060">
    <property type="entry name" value="HTH_AraC"/>
</dbReference>
<reference evidence="4 5" key="1">
    <citation type="submission" date="2021-01" db="EMBL/GenBank/DDBJ databases">
        <title>Whole genome shotgun sequence of Planobispora siamensis NBRC 107568.</title>
        <authorList>
            <person name="Komaki H."/>
            <person name="Tamura T."/>
        </authorList>
    </citation>
    <scope>NUCLEOTIDE SEQUENCE [LARGE SCALE GENOMIC DNA]</scope>
    <source>
        <strain evidence="4 5">NBRC 107568</strain>
    </source>
</reference>
<dbReference type="Gene3D" id="3.40.50.880">
    <property type="match status" value="1"/>
</dbReference>